<dbReference type="Proteomes" id="UP001549036">
    <property type="component" value="Unassembled WGS sequence"/>
</dbReference>
<feature type="compositionally biased region" description="Basic and acidic residues" evidence="1">
    <location>
        <begin position="54"/>
        <end position="67"/>
    </location>
</feature>
<feature type="region of interest" description="Disordered" evidence="1">
    <location>
        <begin position="22"/>
        <end position="131"/>
    </location>
</feature>
<proteinExistence type="predicted"/>
<dbReference type="RefSeq" id="WP_292302753.1">
    <property type="nucleotide sequence ID" value="NZ_JBEPLM010000015.1"/>
</dbReference>
<protein>
    <submittedName>
        <fullName evidence="3">Uncharacterized protein</fullName>
    </submittedName>
</protein>
<evidence type="ECO:0000256" key="2">
    <source>
        <dbReference type="SAM" id="SignalP"/>
    </source>
</evidence>
<evidence type="ECO:0000313" key="3">
    <source>
        <dbReference type="EMBL" id="MET3596482.1"/>
    </source>
</evidence>
<evidence type="ECO:0000256" key="1">
    <source>
        <dbReference type="SAM" id="MobiDB-lite"/>
    </source>
</evidence>
<feature type="chain" id="PRO_5046396485" evidence="2">
    <location>
        <begin position="26"/>
        <end position="131"/>
    </location>
</feature>
<feature type="signal peptide" evidence="2">
    <location>
        <begin position="1"/>
        <end position="25"/>
    </location>
</feature>
<evidence type="ECO:0000313" key="4">
    <source>
        <dbReference type="Proteomes" id="UP001549036"/>
    </source>
</evidence>
<comment type="caution">
    <text evidence="3">The sequence shown here is derived from an EMBL/GenBank/DDBJ whole genome shotgun (WGS) entry which is preliminary data.</text>
</comment>
<reference evidence="3 4" key="1">
    <citation type="submission" date="2024-06" db="EMBL/GenBank/DDBJ databases">
        <title>Genomic Encyclopedia of Type Strains, Phase IV (KMG-IV): sequencing the most valuable type-strain genomes for metagenomic binning, comparative biology and taxonomic classification.</title>
        <authorList>
            <person name="Goeker M."/>
        </authorList>
    </citation>
    <scope>NUCLEOTIDE SEQUENCE [LARGE SCALE GENOMIC DNA]</scope>
    <source>
        <strain evidence="3 4">DSM 29846</strain>
    </source>
</reference>
<organism evidence="3 4">
    <name type="scientific">Mesorhizobium shonense</name>
    <dbReference type="NCBI Taxonomy" id="1209948"/>
    <lineage>
        <taxon>Bacteria</taxon>
        <taxon>Pseudomonadati</taxon>
        <taxon>Pseudomonadota</taxon>
        <taxon>Alphaproteobacteria</taxon>
        <taxon>Hyphomicrobiales</taxon>
        <taxon>Phyllobacteriaceae</taxon>
        <taxon>Mesorhizobium</taxon>
    </lineage>
</organism>
<keyword evidence="2" id="KW-0732">Signal</keyword>
<keyword evidence="4" id="KW-1185">Reference proteome</keyword>
<dbReference type="EMBL" id="JBEPLM010000015">
    <property type="protein sequence ID" value="MET3596482.1"/>
    <property type="molecule type" value="Genomic_DNA"/>
</dbReference>
<name>A0ABV2I2E9_9HYPH</name>
<gene>
    <name evidence="3" type="ORF">ABID26_005901</name>
</gene>
<feature type="compositionally biased region" description="Basic and acidic residues" evidence="1">
    <location>
        <begin position="86"/>
        <end position="131"/>
    </location>
</feature>
<sequence>MKKLPLLAATAIGLFGILATGQSFAGSDHGGQVTAALPDDNDDKGAAAGDDGDRDVAENDETGHKGEGVGSGPHQDDQGDDEDGEGGDHDHDGGDSAGHDGGDSGSHDGGDGGSHDGGDGGDGGSHDGGDD</sequence>
<accession>A0ABV2I2E9</accession>